<evidence type="ECO:0000256" key="1">
    <source>
        <dbReference type="ARBA" id="ARBA00022723"/>
    </source>
</evidence>
<keyword evidence="6 9" id="KW-0804">Transcription</keyword>
<evidence type="ECO:0000313" key="13">
    <source>
        <dbReference type="EMBL" id="CDY24798.1"/>
    </source>
</evidence>
<keyword evidence="14" id="KW-1185">Reference proteome</keyword>
<evidence type="ECO:0000256" key="4">
    <source>
        <dbReference type="ARBA" id="ARBA00023015"/>
    </source>
</evidence>
<evidence type="ECO:0000256" key="5">
    <source>
        <dbReference type="ARBA" id="ARBA00023125"/>
    </source>
</evidence>
<protein>
    <recommendedName>
        <fullName evidence="9">Dof zinc finger protein</fullName>
    </recommendedName>
</protein>
<dbReference type="AlphaFoldDB" id="A0A078GJL8"/>
<dbReference type="PROSITE" id="PS01361">
    <property type="entry name" value="ZF_DOF_1"/>
    <property type="match status" value="1"/>
</dbReference>
<organism evidence="13 14">
    <name type="scientific">Brassica napus</name>
    <name type="common">Rape</name>
    <dbReference type="NCBI Taxonomy" id="3708"/>
    <lineage>
        <taxon>Eukaryota</taxon>
        <taxon>Viridiplantae</taxon>
        <taxon>Streptophyta</taxon>
        <taxon>Embryophyta</taxon>
        <taxon>Tracheophyta</taxon>
        <taxon>Spermatophyta</taxon>
        <taxon>Magnoliopsida</taxon>
        <taxon>eudicotyledons</taxon>
        <taxon>Gunneridae</taxon>
        <taxon>Pentapetalae</taxon>
        <taxon>rosids</taxon>
        <taxon>malvids</taxon>
        <taxon>Brassicales</taxon>
        <taxon>Brassicaceae</taxon>
        <taxon>Brassiceae</taxon>
        <taxon>Brassica</taxon>
    </lineage>
</organism>
<feature type="transmembrane region" description="Helical" evidence="11">
    <location>
        <begin position="52"/>
        <end position="78"/>
    </location>
</feature>
<dbReference type="Gramene" id="CDY24798">
    <property type="protein sequence ID" value="CDY24798"/>
    <property type="gene ID" value="GSBRNA2T00027253001"/>
</dbReference>
<gene>
    <name evidence="13" type="primary">BnaA08g15120D</name>
    <name evidence="13" type="ORF">GSBRNA2T00027253001</name>
</gene>
<dbReference type="EMBL" id="LK032164">
    <property type="protein sequence ID" value="CDY24798.1"/>
    <property type="molecule type" value="Genomic_DNA"/>
</dbReference>
<keyword evidence="4 9" id="KW-0805">Transcription regulation</keyword>
<keyword evidence="2 8" id="KW-0863">Zinc-finger</keyword>
<comment type="function">
    <text evidence="9">Transcription factor that binds specifically to a 5'-AA[AG]G-3' consensus core sequence.</text>
</comment>
<feature type="region of interest" description="Disordered" evidence="10">
    <location>
        <begin position="124"/>
        <end position="151"/>
    </location>
</feature>
<feature type="region of interest" description="Disordered" evidence="10">
    <location>
        <begin position="197"/>
        <end position="262"/>
    </location>
</feature>
<dbReference type="GO" id="GO:0003677">
    <property type="term" value="F:DNA binding"/>
    <property type="evidence" value="ECO:0007669"/>
    <property type="project" value="UniProtKB-UniRule"/>
</dbReference>
<dbReference type="PROSITE" id="PS50884">
    <property type="entry name" value="ZF_DOF_2"/>
    <property type="match status" value="1"/>
</dbReference>
<keyword evidence="5 8" id="KW-0238">DNA-binding</keyword>
<keyword evidence="7 8" id="KW-0539">Nucleus</keyword>
<dbReference type="STRING" id="3708.A0A078GJL8"/>
<keyword evidence="11" id="KW-1133">Transmembrane helix</keyword>
<comment type="subcellular location">
    <subcellularLocation>
        <location evidence="8 9">Nucleus</location>
    </subcellularLocation>
</comment>
<dbReference type="Proteomes" id="UP000028999">
    <property type="component" value="Unassembled WGS sequence"/>
</dbReference>
<evidence type="ECO:0000256" key="3">
    <source>
        <dbReference type="ARBA" id="ARBA00022833"/>
    </source>
</evidence>
<evidence type="ECO:0000259" key="12">
    <source>
        <dbReference type="PROSITE" id="PS50884"/>
    </source>
</evidence>
<keyword evidence="3 9" id="KW-0862">Zinc</keyword>
<evidence type="ECO:0000256" key="2">
    <source>
        <dbReference type="ARBA" id="ARBA00022771"/>
    </source>
</evidence>
<evidence type="ECO:0000256" key="8">
    <source>
        <dbReference type="PROSITE-ProRule" id="PRU00071"/>
    </source>
</evidence>
<evidence type="ECO:0000313" key="14">
    <source>
        <dbReference type="Proteomes" id="UP000028999"/>
    </source>
</evidence>
<evidence type="ECO:0000256" key="11">
    <source>
        <dbReference type="SAM" id="Phobius"/>
    </source>
</evidence>
<dbReference type="OMA" id="DQSTNGY"/>
<dbReference type="PaxDb" id="3708-A0A078GJL8"/>
<evidence type="ECO:0000256" key="7">
    <source>
        <dbReference type="ARBA" id="ARBA00023242"/>
    </source>
</evidence>
<dbReference type="GO" id="GO:0003700">
    <property type="term" value="F:DNA-binding transcription factor activity"/>
    <property type="evidence" value="ECO:0007669"/>
    <property type="project" value="UniProtKB-UniRule"/>
</dbReference>
<accession>A0A078GJL8</accession>
<evidence type="ECO:0000256" key="10">
    <source>
        <dbReference type="SAM" id="MobiDB-lite"/>
    </source>
</evidence>
<feature type="compositionally biased region" description="Low complexity" evidence="10">
    <location>
        <begin position="213"/>
        <end position="222"/>
    </location>
</feature>
<dbReference type="GO" id="GO:0008270">
    <property type="term" value="F:zinc ion binding"/>
    <property type="evidence" value="ECO:0007669"/>
    <property type="project" value="UniProtKB-KW"/>
</dbReference>
<keyword evidence="11" id="KW-0472">Membrane</keyword>
<dbReference type="InterPro" id="IPR045174">
    <property type="entry name" value="Dof"/>
</dbReference>
<feature type="compositionally biased region" description="Basic residues" evidence="10">
    <location>
        <begin position="234"/>
        <end position="247"/>
    </location>
</feature>
<dbReference type="InterPro" id="IPR003851">
    <property type="entry name" value="Znf_Dof"/>
</dbReference>
<sequence>MRIKVFVYFEYDKDSHSECFSSFIIQFSLSLSLSLPPTTPTLSHSTTPHICYLFYILNIRFFSLYPLSVCFFLFMFLVKAFLKFPNHLYLDEKLFILVGRVDFCDFDDQEIVVKPLEEIVTNTCPTQQASQPQPPPSVGAAGVAERKTRPEKDQAINCPRCNSVNTKFCYYNNYSLTQPRFFCKGCRRYWTEGGSLRNIPVGGGSRKNKRSHSSSISSSSDISKNHSDSTQPATKKHHSDHHPHHHLMSISQQGLTGQNPKTFETTQQDLNLGFPPHGLIRTNFTNLIHNTGNNNTSTNNPFLGSSCSATSALATSPLDLIRNNNCNNRNTSNSSFMGFPVHNQGPTSEGFSMQDHYKPSNSNTTLLGFSLDHHHDNSEFHGGFQGGEGREVGDDVNGRHLFPFEDLKLPVSSSSSATINIDVNDHQKRASGGDAAATSGGYWTGMLSGGSWC</sequence>
<reference evidence="13 14" key="1">
    <citation type="journal article" date="2014" name="Science">
        <title>Plant genetics. Early allopolyploid evolution in the post-Neolithic Brassica napus oilseed genome.</title>
        <authorList>
            <person name="Chalhoub B."/>
            <person name="Denoeud F."/>
            <person name="Liu S."/>
            <person name="Parkin I.A."/>
            <person name="Tang H."/>
            <person name="Wang X."/>
            <person name="Chiquet J."/>
            <person name="Belcram H."/>
            <person name="Tong C."/>
            <person name="Samans B."/>
            <person name="Correa M."/>
            <person name="Da Silva C."/>
            <person name="Just J."/>
            <person name="Falentin C."/>
            <person name="Koh C.S."/>
            <person name="Le Clainche I."/>
            <person name="Bernard M."/>
            <person name="Bento P."/>
            <person name="Noel B."/>
            <person name="Labadie K."/>
            <person name="Alberti A."/>
            <person name="Charles M."/>
            <person name="Arnaud D."/>
            <person name="Guo H."/>
            <person name="Daviaud C."/>
            <person name="Alamery S."/>
            <person name="Jabbari K."/>
            <person name="Zhao M."/>
            <person name="Edger P.P."/>
            <person name="Chelaifa H."/>
            <person name="Tack D."/>
            <person name="Lassalle G."/>
            <person name="Mestiri I."/>
            <person name="Schnel N."/>
            <person name="Le Paslier M.C."/>
            <person name="Fan G."/>
            <person name="Renault V."/>
            <person name="Bayer P.E."/>
            <person name="Golicz A.A."/>
            <person name="Manoli S."/>
            <person name="Lee T.H."/>
            <person name="Thi V.H."/>
            <person name="Chalabi S."/>
            <person name="Hu Q."/>
            <person name="Fan C."/>
            <person name="Tollenaere R."/>
            <person name="Lu Y."/>
            <person name="Battail C."/>
            <person name="Shen J."/>
            <person name="Sidebottom C.H."/>
            <person name="Wang X."/>
            <person name="Canaguier A."/>
            <person name="Chauveau A."/>
            <person name="Berard A."/>
            <person name="Deniot G."/>
            <person name="Guan M."/>
            <person name="Liu Z."/>
            <person name="Sun F."/>
            <person name="Lim Y.P."/>
            <person name="Lyons E."/>
            <person name="Town C.D."/>
            <person name="Bancroft I."/>
            <person name="Wang X."/>
            <person name="Meng J."/>
            <person name="Ma J."/>
            <person name="Pires J.C."/>
            <person name="King G.J."/>
            <person name="Brunel D."/>
            <person name="Delourme R."/>
            <person name="Renard M."/>
            <person name="Aury J.M."/>
            <person name="Adams K.L."/>
            <person name="Batley J."/>
            <person name="Snowdon R.J."/>
            <person name="Tost J."/>
            <person name="Edwards D."/>
            <person name="Zhou Y."/>
            <person name="Hua W."/>
            <person name="Sharpe A.G."/>
            <person name="Paterson A.H."/>
            <person name="Guan C."/>
            <person name="Wincker P."/>
        </authorList>
    </citation>
    <scope>NUCLEOTIDE SEQUENCE [LARGE SCALE GENOMIC DNA]</scope>
    <source>
        <strain evidence="14">cv. Darmor-bzh</strain>
    </source>
</reference>
<feature type="compositionally biased region" description="Polar residues" evidence="10">
    <location>
        <begin position="249"/>
        <end position="262"/>
    </location>
</feature>
<dbReference type="PANTHER" id="PTHR31992:SF285">
    <property type="entry name" value="DOF ZINC FINGER PROTEIN DOF4.6"/>
    <property type="match status" value="1"/>
</dbReference>
<feature type="domain" description="Dof-type" evidence="12">
    <location>
        <begin position="156"/>
        <end position="210"/>
    </location>
</feature>
<proteinExistence type="predicted"/>
<dbReference type="PANTHER" id="PTHR31992">
    <property type="entry name" value="DOF ZINC FINGER PROTEIN DOF1.4-RELATED"/>
    <property type="match status" value="1"/>
</dbReference>
<name>A0A078GJL8_BRANA</name>
<keyword evidence="1 9" id="KW-0479">Metal-binding</keyword>
<dbReference type="Pfam" id="PF02701">
    <property type="entry name" value="Zn_ribbon_Dof"/>
    <property type="match status" value="1"/>
</dbReference>
<dbReference type="GO" id="GO:0005634">
    <property type="term" value="C:nucleus"/>
    <property type="evidence" value="ECO:0007669"/>
    <property type="project" value="UniProtKB-SubCell"/>
</dbReference>
<evidence type="ECO:0000256" key="6">
    <source>
        <dbReference type="ARBA" id="ARBA00023163"/>
    </source>
</evidence>
<evidence type="ECO:0000256" key="9">
    <source>
        <dbReference type="RuleBase" id="RU369094"/>
    </source>
</evidence>
<keyword evidence="11" id="KW-0812">Transmembrane</keyword>